<evidence type="ECO:0000313" key="2">
    <source>
        <dbReference type="Proteomes" id="UP000790709"/>
    </source>
</evidence>
<keyword evidence="2" id="KW-1185">Reference proteome</keyword>
<comment type="caution">
    <text evidence="1">The sequence shown here is derived from an EMBL/GenBank/DDBJ whole genome shotgun (WGS) entry which is preliminary data.</text>
</comment>
<proteinExistence type="predicted"/>
<name>A0ACB8BMP6_9AGAM</name>
<dbReference type="Proteomes" id="UP000790709">
    <property type="component" value="Unassembled WGS sequence"/>
</dbReference>
<dbReference type="EMBL" id="MU266376">
    <property type="protein sequence ID" value="KAH7926847.1"/>
    <property type="molecule type" value="Genomic_DNA"/>
</dbReference>
<evidence type="ECO:0000313" key="1">
    <source>
        <dbReference type="EMBL" id="KAH7926847.1"/>
    </source>
</evidence>
<protein>
    <submittedName>
        <fullName evidence="1">Cytochrome P450</fullName>
    </submittedName>
</protein>
<sequence length="498" mass="56041">MENTSLVTYGLAGLAGLVVVSKLTQKSALDVIPTVGSSGLFGSYLGGLKFMTNASEIVREGYARYKGKPFKVAVLYRWQVIVSGPKLLEELRKSPDDELSFLEATNDSLKVEYTLGHDIHHNPYHIPIIRSQLTRNLAALFPDIRDEIVTAFEETLQLKDNEWKNVPALDAVMQIVCRTSNRIFVGLPLCRDPDWRALNIQFTMDVVKGGAIINLFPTFMAPLVAQYMTTVPASIRRGMKHLRPIIEERQRYLDEYGKEWADKPNDLLAWLMDDAEGRERSVRNLTQRILTVNFAAIHTSSNSFTQALYWLAANPQYIQPLREEVEAIVAKEGWSKGAMVKMRKVDSFLKETQRIDGIGCLSMGRKALKDFTFSDGTFVPKGTIVSVASYATHHDDTVYENADVFEPFRFADLREEEGEAVKHQMVSTNLEYLPFGHGRHACPGRFFAANELKAMLAHIVVAYDVKLEGDGPRPSNLNFGSAFGANPKAKVMFRRRKI</sequence>
<accession>A0ACB8BMP6</accession>
<gene>
    <name evidence="1" type="ORF">BV22DRAFT_1032466</name>
</gene>
<organism evidence="1 2">
    <name type="scientific">Leucogyrophana mollusca</name>
    <dbReference type="NCBI Taxonomy" id="85980"/>
    <lineage>
        <taxon>Eukaryota</taxon>
        <taxon>Fungi</taxon>
        <taxon>Dikarya</taxon>
        <taxon>Basidiomycota</taxon>
        <taxon>Agaricomycotina</taxon>
        <taxon>Agaricomycetes</taxon>
        <taxon>Agaricomycetidae</taxon>
        <taxon>Boletales</taxon>
        <taxon>Boletales incertae sedis</taxon>
        <taxon>Leucogyrophana</taxon>
    </lineage>
</organism>
<reference evidence="1" key="1">
    <citation type="journal article" date="2021" name="New Phytol.">
        <title>Evolutionary innovations through gain and loss of genes in the ectomycorrhizal Boletales.</title>
        <authorList>
            <person name="Wu G."/>
            <person name="Miyauchi S."/>
            <person name="Morin E."/>
            <person name="Kuo A."/>
            <person name="Drula E."/>
            <person name="Varga T."/>
            <person name="Kohler A."/>
            <person name="Feng B."/>
            <person name="Cao Y."/>
            <person name="Lipzen A."/>
            <person name="Daum C."/>
            <person name="Hundley H."/>
            <person name="Pangilinan J."/>
            <person name="Johnson J."/>
            <person name="Barry K."/>
            <person name="LaButti K."/>
            <person name="Ng V."/>
            <person name="Ahrendt S."/>
            <person name="Min B."/>
            <person name="Choi I.G."/>
            <person name="Park H."/>
            <person name="Plett J.M."/>
            <person name="Magnuson J."/>
            <person name="Spatafora J.W."/>
            <person name="Nagy L.G."/>
            <person name="Henrissat B."/>
            <person name="Grigoriev I.V."/>
            <person name="Yang Z.L."/>
            <person name="Xu J."/>
            <person name="Martin F.M."/>
        </authorList>
    </citation>
    <scope>NUCLEOTIDE SEQUENCE</scope>
    <source>
        <strain evidence="1">KUC20120723A-06</strain>
    </source>
</reference>